<keyword evidence="3" id="KW-1003">Cell membrane</keyword>
<sequence>MLKLHEVSGGYGRRTVVDDISIRVDQGETVAILGANTAGKTSLIRAILGLLPRCSGRIEFGCEDISSVPAHRRVDFGIACVPEGRHVFSEMSVMDNLLIGAYHRRKDVTRQDIDDCFRLFPRLAERQAQKAGTLSGGEQQMVAIGRALMARPSMLLLDEPSHGLAPLMVAEVHAAIAEVNRRGISVLLVEQNVSSALKIVSRGYVLESGKVAVSGTTAELASNDDVRRTYLGI</sequence>
<dbReference type="EMBL" id="JAQQFM010000006">
    <property type="protein sequence ID" value="MFL9925768.1"/>
    <property type="molecule type" value="Genomic_DNA"/>
</dbReference>
<dbReference type="GO" id="GO:0005524">
    <property type="term" value="F:ATP binding"/>
    <property type="evidence" value="ECO:0007669"/>
    <property type="project" value="UniProtKB-KW"/>
</dbReference>
<dbReference type="InterPro" id="IPR003439">
    <property type="entry name" value="ABC_transporter-like_ATP-bd"/>
</dbReference>
<dbReference type="PROSITE" id="PS00211">
    <property type="entry name" value="ABC_TRANSPORTER_1"/>
    <property type="match status" value="1"/>
</dbReference>
<evidence type="ECO:0000256" key="3">
    <source>
        <dbReference type="ARBA" id="ARBA00022475"/>
    </source>
</evidence>
<evidence type="ECO:0000256" key="1">
    <source>
        <dbReference type="ARBA" id="ARBA00005417"/>
    </source>
</evidence>
<dbReference type="InterPro" id="IPR027417">
    <property type="entry name" value="P-loop_NTPase"/>
</dbReference>
<gene>
    <name evidence="8" type="ORF">PQR62_15920</name>
</gene>
<evidence type="ECO:0000256" key="5">
    <source>
        <dbReference type="ARBA" id="ARBA00022840"/>
    </source>
</evidence>
<dbReference type="Proteomes" id="UP001629246">
    <property type="component" value="Unassembled WGS sequence"/>
</dbReference>
<name>A0ABW9ADA9_9BURK</name>
<evidence type="ECO:0000259" key="7">
    <source>
        <dbReference type="PROSITE" id="PS50893"/>
    </source>
</evidence>
<dbReference type="PANTHER" id="PTHR43820">
    <property type="entry name" value="HIGH-AFFINITY BRANCHED-CHAIN AMINO ACID TRANSPORT ATP-BINDING PROTEIN LIVF"/>
    <property type="match status" value="1"/>
</dbReference>
<dbReference type="SMART" id="SM00382">
    <property type="entry name" value="AAA"/>
    <property type="match status" value="1"/>
</dbReference>
<reference evidence="8 9" key="1">
    <citation type="journal article" date="2024" name="Chem. Sci.">
        <title>Discovery of megapolipeptins by genome mining of a Burkholderiales bacteria collection.</title>
        <authorList>
            <person name="Paulo B.S."/>
            <person name="Recchia M.J.J."/>
            <person name="Lee S."/>
            <person name="Fergusson C.H."/>
            <person name="Romanowski S.B."/>
            <person name="Hernandez A."/>
            <person name="Krull N."/>
            <person name="Liu D.Y."/>
            <person name="Cavanagh H."/>
            <person name="Bos A."/>
            <person name="Gray C.A."/>
            <person name="Murphy B.T."/>
            <person name="Linington R.G."/>
            <person name="Eustaquio A.S."/>
        </authorList>
    </citation>
    <scope>NUCLEOTIDE SEQUENCE [LARGE SCALE GENOMIC DNA]</scope>
    <source>
        <strain evidence="8 9">RL21-008-BIB-A</strain>
    </source>
</reference>
<dbReference type="Gene3D" id="3.40.50.300">
    <property type="entry name" value="P-loop containing nucleotide triphosphate hydrolases"/>
    <property type="match status" value="1"/>
</dbReference>
<accession>A0ABW9ADA9</accession>
<dbReference type="PANTHER" id="PTHR43820:SF4">
    <property type="entry name" value="HIGH-AFFINITY BRANCHED-CHAIN AMINO ACID TRANSPORT ATP-BINDING PROTEIN LIVF"/>
    <property type="match status" value="1"/>
</dbReference>
<dbReference type="Pfam" id="PF00005">
    <property type="entry name" value="ABC_tran"/>
    <property type="match status" value="1"/>
</dbReference>
<keyword evidence="2" id="KW-0813">Transport</keyword>
<comment type="similarity">
    <text evidence="1">Belongs to the ABC transporter superfamily.</text>
</comment>
<keyword evidence="5 8" id="KW-0067">ATP-binding</keyword>
<keyword evidence="9" id="KW-1185">Reference proteome</keyword>
<evidence type="ECO:0000313" key="9">
    <source>
        <dbReference type="Proteomes" id="UP001629246"/>
    </source>
</evidence>
<comment type="caution">
    <text evidence="8">The sequence shown here is derived from an EMBL/GenBank/DDBJ whole genome shotgun (WGS) entry which is preliminary data.</text>
</comment>
<evidence type="ECO:0000313" key="8">
    <source>
        <dbReference type="EMBL" id="MFL9925768.1"/>
    </source>
</evidence>
<evidence type="ECO:0000256" key="2">
    <source>
        <dbReference type="ARBA" id="ARBA00022448"/>
    </source>
</evidence>
<proteinExistence type="inferred from homology"/>
<dbReference type="InterPro" id="IPR052156">
    <property type="entry name" value="BCAA_Transport_ATP-bd_LivF"/>
</dbReference>
<evidence type="ECO:0000256" key="4">
    <source>
        <dbReference type="ARBA" id="ARBA00022741"/>
    </source>
</evidence>
<protein>
    <submittedName>
        <fullName evidence="8">ABC transporter ATP-binding protein</fullName>
    </submittedName>
</protein>
<dbReference type="CDD" id="cd03224">
    <property type="entry name" value="ABC_TM1139_LivF_branched"/>
    <property type="match status" value="1"/>
</dbReference>
<keyword evidence="6" id="KW-0029">Amino-acid transport</keyword>
<dbReference type="InterPro" id="IPR003593">
    <property type="entry name" value="AAA+_ATPase"/>
</dbReference>
<organism evidence="8 9">
    <name type="scientific">Herbaspirillum lusitanum</name>
    <dbReference type="NCBI Taxonomy" id="213312"/>
    <lineage>
        <taxon>Bacteria</taxon>
        <taxon>Pseudomonadati</taxon>
        <taxon>Pseudomonadota</taxon>
        <taxon>Betaproteobacteria</taxon>
        <taxon>Burkholderiales</taxon>
        <taxon>Oxalobacteraceae</taxon>
        <taxon>Herbaspirillum</taxon>
    </lineage>
</organism>
<dbReference type="PROSITE" id="PS50893">
    <property type="entry name" value="ABC_TRANSPORTER_2"/>
    <property type="match status" value="1"/>
</dbReference>
<dbReference type="RefSeq" id="WP_408158956.1">
    <property type="nucleotide sequence ID" value="NZ_JAQQFM010000006.1"/>
</dbReference>
<evidence type="ECO:0000256" key="6">
    <source>
        <dbReference type="ARBA" id="ARBA00022970"/>
    </source>
</evidence>
<dbReference type="SUPFAM" id="SSF52540">
    <property type="entry name" value="P-loop containing nucleoside triphosphate hydrolases"/>
    <property type="match status" value="1"/>
</dbReference>
<feature type="domain" description="ABC transporter" evidence="7">
    <location>
        <begin position="2"/>
        <end position="233"/>
    </location>
</feature>
<keyword evidence="4" id="KW-0547">Nucleotide-binding</keyword>
<dbReference type="InterPro" id="IPR017871">
    <property type="entry name" value="ABC_transporter-like_CS"/>
</dbReference>
<keyword evidence="3" id="KW-0472">Membrane</keyword>